<dbReference type="EMBL" id="CP107525">
    <property type="protein sequence ID" value="UZW64663.1"/>
    <property type="molecule type" value="Genomic_DNA"/>
</dbReference>
<keyword evidence="4 7" id="KW-0812">Transmembrane</keyword>
<evidence type="ECO:0000256" key="7">
    <source>
        <dbReference type="SAM" id="Phobius"/>
    </source>
</evidence>
<keyword evidence="6 7" id="KW-0472">Membrane</keyword>
<accession>A0AAX3F0M7</accession>
<proteinExistence type="inferred from homology"/>
<evidence type="ECO:0000256" key="1">
    <source>
        <dbReference type="ARBA" id="ARBA00004651"/>
    </source>
</evidence>
<feature type="transmembrane region" description="Helical" evidence="7">
    <location>
        <begin position="201"/>
        <end position="219"/>
    </location>
</feature>
<evidence type="ECO:0000256" key="3">
    <source>
        <dbReference type="ARBA" id="ARBA00022475"/>
    </source>
</evidence>
<sequence>MILILFFTLLMMCVISLSVFGSGQVFIPLFRWFWMFLEKTFNANISNDTINEVISISNLTPGLVSTKFAFFSGYLISNGYWYGYLAAILIYVVFALCAIMVLVFVMKNLKKFESSKTIQRIFVILKPVIAGIIFSLAIQLFISITFPFVTFNSSISSYFKIDFGKTNAIFFSGWRRYVLFAFVPVSISFSIIMLKKTKIHLLVLILLNIALALLFFQPWI</sequence>
<protein>
    <submittedName>
        <fullName evidence="8">Chromate transporter</fullName>
    </submittedName>
</protein>
<dbReference type="Proteomes" id="UP001164481">
    <property type="component" value="Chromosome"/>
</dbReference>
<evidence type="ECO:0000313" key="9">
    <source>
        <dbReference type="Proteomes" id="UP001164481"/>
    </source>
</evidence>
<name>A0AAX3F0M7_MYCSY</name>
<reference evidence="8" key="1">
    <citation type="submission" date="2022-10" db="EMBL/GenBank/DDBJ databases">
        <authorList>
            <person name="Wei X."/>
        </authorList>
    </citation>
    <scope>NUCLEOTIDE SEQUENCE</scope>
    <source>
        <strain evidence="8">SD2</strain>
    </source>
</reference>
<dbReference type="InterPro" id="IPR003370">
    <property type="entry name" value="Chromate_transpt"/>
</dbReference>
<organism evidence="8 9">
    <name type="scientific">Mycoplasmopsis synoviae</name>
    <name type="common">Mycoplasma synoviae</name>
    <dbReference type="NCBI Taxonomy" id="2109"/>
    <lineage>
        <taxon>Bacteria</taxon>
        <taxon>Bacillati</taxon>
        <taxon>Mycoplasmatota</taxon>
        <taxon>Mycoplasmoidales</taxon>
        <taxon>Metamycoplasmataceae</taxon>
        <taxon>Mycoplasmopsis</taxon>
    </lineage>
</organism>
<evidence type="ECO:0000256" key="5">
    <source>
        <dbReference type="ARBA" id="ARBA00022989"/>
    </source>
</evidence>
<feature type="transmembrane region" description="Helical" evidence="7">
    <location>
        <begin position="81"/>
        <end position="106"/>
    </location>
</feature>
<dbReference type="Pfam" id="PF02417">
    <property type="entry name" value="Chromate_transp"/>
    <property type="match status" value="1"/>
</dbReference>
<reference evidence="8" key="2">
    <citation type="submission" date="2022-11" db="EMBL/GenBank/DDBJ databases">
        <title>complete genomes of mycoplasma synoviae ZX313 strain and SD2 strain.</title>
        <authorList>
            <person name="Zhong Q."/>
        </authorList>
    </citation>
    <scope>NUCLEOTIDE SEQUENCE</scope>
    <source>
        <strain evidence="8">SD2</strain>
    </source>
</reference>
<evidence type="ECO:0000256" key="6">
    <source>
        <dbReference type="ARBA" id="ARBA00023136"/>
    </source>
</evidence>
<dbReference type="RefSeq" id="WP_154221490.1">
    <property type="nucleotide sequence ID" value="NZ_CP034544.1"/>
</dbReference>
<keyword evidence="5 7" id="KW-1133">Transmembrane helix</keyword>
<dbReference type="AlphaFoldDB" id="A0AAX3F0M7"/>
<evidence type="ECO:0000313" key="8">
    <source>
        <dbReference type="EMBL" id="UZW64663.1"/>
    </source>
</evidence>
<keyword evidence="3" id="KW-1003">Cell membrane</keyword>
<evidence type="ECO:0000256" key="4">
    <source>
        <dbReference type="ARBA" id="ARBA00022692"/>
    </source>
</evidence>
<comment type="subcellular location">
    <subcellularLocation>
        <location evidence="1">Cell membrane</location>
        <topology evidence="1">Multi-pass membrane protein</topology>
    </subcellularLocation>
</comment>
<feature type="transmembrane region" description="Helical" evidence="7">
    <location>
        <begin position="177"/>
        <end position="194"/>
    </location>
</feature>
<comment type="similarity">
    <text evidence="2">Belongs to the chromate ion transporter (CHR) (TC 2.A.51) family.</text>
</comment>
<feature type="transmembrane region" description="Helical" evidence="7">
    <location>
        <begin position="127"/>
        <end position="149"/>
    </location>
</feature>
<evidence type="ECO:0000256" key="2">
    <source>
        <dbReference type="ARBA" id="ARBA00005262"/>
    </source>
</evidence>
<dbReference type="GO" id="GO:0005886">
    <property type="term" value="C:plasma membrane"/>
    <property type="evidence" value="ECO:0007669"/>
    <property type="project" value="UniProtKB-SubCell"/>
</dbReference>
<gene>
    <name evidence="8" type="ORF">OIE46_01060</name>
</gene>
<dbReference type="GO" id="GO:0015109">
    <property type="term" value="F:chromate transmembrane transporter activity"/>
    <property type="evidence" value="ECO:0007669"/>
    <property type="project" value="InterPro"/>
</dbReference>